<dbReference type="PROSITE" id="PS51858">
    <property type="entry name" value="PPPDE"/>
    <property type="match status" value="1"/>
</dbReference>
<dbReference type="PANTHER" id="PTHR12378:SF7">
    <property type="entry name" value="DESUMOYLATING ISOPEPTIDASE 1"/>
    <property type="match status" value="1"/>
</dbReference>
<dbReference type="Gene3D" id="3.90.1720.30">
    <property type="entry name" value="PPPDE domains"/>
    <property type="match status" value="1"/>
</dbReference>
<name>A0AAN9GMZ3_9CAEN</name>
<organism evidence="5 6">
    <name type="scientific">Littorina saxatilis</name>
    <dbReference type="NCBI Taxonomy" id="31220"/>
    <lineage>
        <taxon>Eukaryota</taxon>
        <taxon>Metazoa</taxon>
        <taxon>Spiralia</taxon>
        <taxon>Lophotrochozoa</taxon>
        <taxon>Mollusca</taxon>
        <taxon>Gastropoda</taxon>
        <taxon>Caenogastropoda</taxon>
        <taxon>Littorinimorpha</taxon>
        <taxon>Littorinoidea</taxon>
        <taxon>Littorinidae</taxon>
        <taxon>Littorina</taxon>
    </lineage>
</organism>
<reference evidence="5 6" key="1">
    <citation type="submission" date="2024-02" db="EMBL/GenBank/DDBJ databases">
        <title>Chromosome-scale genome assembly of the rough periwinkle Littorina saxatilis.</title>
        <authorList>
            <person name="De Jode A."/>
            <person name="Faria R."/>
            <person name="Formenti G."/>
            <person name="Sims Y."/>
            <person name="Smith T.P."/>
            <person name="Tracey A."/>
            <person name="Wood J.M.D."/>
            <person name="Zagrodzka Z.B."/>
            <person name="Johannesson K."/>
            <person name="Butlin R.K."/>
            <person name="Leder E.H."/>
        </authorList>
    </citation>
    <scope>NUCLEOTIDE SEQUENCE [LARGE SCALE GENOMIC DNA]</scope>
    <source>
        <strain evidence="5">Snail1</strain>
        <tissue evidence="5">Muscle</tissue>
    </source>
</reference>
<dbReference type="GO" id="GO:0070646">
    <property type="term" value="P:protein modification by small protein removal"/>
    <property type="evidence" value="ECO:0007669"/>
    <property type="project" value="TreeGrafter"/>
</dbReference>
<protein>
    <recommendedName>
        <fullName evidence="4">PPPDE domain-containing protein</fullName>
    </recommendedName>
</protein>
<evidence type="ECO:0000256" key="3">
    <source>
        <dbReference type="ARBA" id="ARBA00022801"/>
    </source>
</evidence>
<gene>
    <name evidence="5" type="ORF">V1264_013021</name>
</gene>
<keyword evidence="6" id="KW-1185">Reference proteome</keyword>
<keyword evidence="3" id="KW-0378">Hydrolase</keyword>
<evidence type="ECO:0000259" key="4">
    <source>
        <dbReference type="PROSITE" id="PS51858"/>
    </source>
</evidence>
<dbReference type="AlphaFoldDB" id="A0AAN9GMZ3"/>
<dbReference type="GO" id="GO:0006508">
    <property type="term" value="P:proteolysis"/>
    <property type="evidence" value="ECO:0007669"/>
    <property type="project" value="UniProtKB-KW"/>
</dbReference>
<proteinExistence type="inferred from homology"/>
<dbReference type="SMART" id="SM01179">
    <property type="entry name" value="DUF862"/>
    <property type="match status" value="1"/>
</dbReference>
<evidence type="ECO:0000313" key="5">
    <source>
        <dbReference type="EMBL" id="KAK7113806.1"/>
    </source>
</evidence>
<dbReference type="InterPro" id="IPR008580">
    <property type="entry name" value="PPPDE_dom"/>
</dbReference>
<dbReference type="Pfam" id="PF05903">
    <property type="entry name" value="Peptidase_C97"/>
    <property type="match status" value="1"/>
</dbReference>
<comment type="similarity">
    <text evidence="1">Belongs to the DeSI family.</text>
</comment>
<dbReference type="GO" id="GO:0008233">
    <property type="term" value="F:peptidase activity"/>
    <property type="evidence" value="ECO:0007669"/>
    <property type="project" value="UniProtKB-KW"/>
</dbReference>
<comment type="caution">
    <text evidence="5">The sequence shown here is derived from an EMBL/GenBank/DDBJ whole genome shotgun (WGS) entry which is preliminary data.</text>
</comment>
<feature type="domain" description="PPPDE" evidence="4">
    <location>
        <begin position="7"/>
        <end position="150"/>
    </location>
</feature>
<dbReference type="Proteomes" id="UP001374579">
    <property type="component" value="Unassembled WGS sequence"/>
</dbReference>
<dbReference type="PANTHER" id="PTHR12378">
    <property type="entry name" value="DESUMOYLATING ISOPEPTIDASE"/>
    <property type="match status" value="1"/>
</dbReference>
<dbReference type="EMBL" id="JBAMIC010000002">
    <property type="protein sequence ID" value="KAK7113806.1"/>
    <property type="molecule type" value="Genomic_DNA"/>
</dbReference>
<evidence type="ECO:0000256" key="2">
    <source>
        <dbReference type="ARBA" id="ARBA00022670"/>
    </source>
</evidence>
<dbReference type="InterPro" id="IPR042266">
    <property type="entry name" value="PPPDE_sf"/>
</dbReference>
<accession>A0AAN9GMZ3</accession>
<keyword evidence="2" id="KW-0645">Protease</keyword>
<sequence length="177" mass="19310">MATQQGFPVKVYIYDLSKGLARSLSQGFLGRQIDGIWHTGIVVYGEEYFFGGSTGIECCRPGGTILGQPDQMIEVGKTEIPKDLFMEYLRELSSSTYKPDKYHLLDHNCNTFSNEAAEFLTGKGIPSHITSLPADVLSTPFGAMIRPFVDEMHVQGGHSLFPAPGNYPAGSRGNNAS</sequence>
<evidence type="ECO:0000313" key="6">
    <source>
        <dbReference type="Proteomes" id="UP001374579"/>
    </source>
</evidence>
<evidence type="ECO:0000256" key="1">
    <source>
        <dbReference type="ARBA" id="ARBA00008140"/>
    </source>
</evidence>